<dbReference type="Pfam" id="PF00096">
    <property type="entry name" value="zf-C2H2"/>
    <property type="match status" value="3"/>
</dbReference>
<name>A0A8S1BQC2_ARCPL</name>
<keyword evidence="6" id="KW-0805">Transcription regulation</keyword>
<dbReference type="PANTHER" id="PTHR24394">
    <property type="entry name" value="ZINC FINGER PROTEIN"/>
    <property type="match status" value="1"/>
</dbReference>
<dbReference type="Pfam" id="PF13894">
    <property type="entry name" value="zf-C2H2_4"/>
    <property type="match status" value="1"/>
</dbReference>
<dbReference type="Proteomes" id="UP000494256">
    <property type="component" value="Unassembled WGS sequence"/>
</dbReference>
<dbReference type="FunFam" id="3.30.160.60:FF:001289">
    <property type="entry name" value="Zinc finger protein 574"/>
    <property type="match status" value="1"/>
</dbReference>
<feature type="domain" description="C2H2-type" evidence="10">
    <location>
        <begin position="261"/>
        <end position="288"/>
    </location>
</feature>
<feature type="domain" description="C2H2-type" evidence="10">
    <location>
        <begin position="317"/>
        <end position="341"/>
    </location>
</feature>
<keyword evidence="3" id="KW-0677">Repeat</keyword>
<dbReference type="PANTHER" id="PTHR24394:SF29">
    <property type="entry name" value="MYONEURIN"/>
    <property type="match status" value="1"/>
</dbReference>
<dbReference type="SMART" id="SM00355">
    <property type="entry name" value="ZnF_C2H2"/>
    <property type="match status" value="9"/>
</dbReference>
<dbReference type="EMBL" id="CADEBD010000959">
    <property type="protein sequence ID" value="CAB3261027.1"/>
    <property type="molecule type" value="Genomic_DNA"/>
</dbReference>
<evidence type="ECO:0000256" key="7">
    <source>
        <dbReference type="ARBA" id="ARBA00023163"/>
    </source>
</evidence>
<evidence type="ECO:0000256" key="1">
    <source>
        <dbReference type="ARBA" id="ARBA00004123"/>
    </source>
</evidence>
<dbReference type="OrthoDB" id="1704689at2759"/>
<organism evidence="11 12">
    <name type="scientific">Arctia plantaginis</name>
    <name type="common">Wood tiger moth</name>
    <name type="synonym">Phalaena plantaginis</name>
    <dbReference type="NCBI Taxonomy" id="874455"/>
    <lineage>
        <taxon>Eukaryota</taxon>
        <taxon>Metazoa</taxon>
        <taxon>Ecdysozoa</taxon>
        <taxon>Arthropoda</taxon>
        <taxon>Hexapoda</taxon>
        <taxon>Insecta</taxon>
        <taxon>Pterygota</taxon>
        <taxon>Neoptera</taxon>
        <taxon>Endopterygota</taxon>
        <taxon>Lepidoptera</taxon>
        <taxon>Glossata</taxon>
        <taxon>Ditrysia</taxon>
        <taxon>Noctuoidea</taxon>
        <taxon>Erebidae</taxon>
        <taxon>Arctiinae</taxon>
        <taxon>Arctia</taxon>
    </lineage>
</organism>
<evidence type="ECO:0000259" key="10">
    <source>
        <dbReference type="PROSITE" id="PS50157"/>
    </source>
</evidence>
<feature type="domain" description="C2H2-type" evidence="10">
    <location>
        <begin position="143"/>
        <end position="172"/>
    </location>
</feature>
<evidence type="ECO:0000313" key="11">
    <source>
        <dbReference type="EMBL" id="CAB3261027.1"/>
    </source>
</evidence>
<dbReference type="InterPro" id="IPR013087">
    <property type="entry name" value="Znf_C2H2_type"/>
</dbReference>
<evidence type="ECO:0000256" key="5">
    <source>
        <dbReference type="ARBA" id="ARBA00022833"/>
    </source>
</evidence>
<comment type="caution">
    <text evidence="11">The sequence shown here is derived from an EMBL/GenBank/DDBJ whole genome shotgun (WGS) entry which is preliminary data.</text>
</comment>
<keyword evidence="7" id="KW-0804">Transcription</keyword>
<dbReference type="PROSITE" id="PS50157">
    <property type="entry name" value="ZINC_FINGER_C2H2_2"/>
    <property type="match status" value="5"/>
</dbReference>
<proteinExistence type="predicted"/>
<reference evidence="11 12" key="1">
    <citation type="submission" date="2020-04" db="EMBL/GenBank/DDBJ databases">
        <authorList>
            <person name="Wallbank WR R."/>
            <person name="Pardo Diaz C."/>
            <person name="Kozak K."/>
            <person name="Martin S."/>
            <person name="Jiggins C."/>
            <person name="Moest M."/>
            <person name="Warren A I."/>
            <person name="Byers J.R.P. K."/>
            <person name="Montejo-Kovacevich G."/>
            <person name="Yen C E."/>
        </authorList>
    </citation>
    <scope>NUCLEOTIDE SEQUENCE [LARGE SCALE GENOMIC DNA]</scope>
</reference>
<dbReference type="PROSITE" id="PS00028">
    <property type="entry name" value="ZINC_FINGER_C2H2_1"/>
    <property type="match status" value="6"/>
</dbReference>
<evidence type="ECO:0000256" key="3">
    <source>
        <dbReference type="ARBA" id="ARBA00022737"/>
    </source>
</evidence>
<dbReference type="Pfam" id="PF13912">
    <property type="entry name" value="zf-C2H2_6"/>
    <property type="match status" value="1"/>
</dbReference>
<comment type="subcellular location">
    <subcellularLocation>
        <location evidence="1">Nucleus</location>
    </subcellularLocation>
</comment>
<evidence type="ECO:0000256" key="9">
    <source>
        <dbReference type="PROSITE-ProRule" id="PRU00042"/>
    </source>
</evidence>
<protein>
    <recommendedName>
        <fullName evidence="10">C2H2-type domain-containing protein</fullName>
    </recommendedName>
</protein>
<dbReference type="FunFam" id="3.30.160.60:FF:000446">
    <property type="entry name" value="Zinc finger protein"/>
    <property type="match status" value="1"/>
</dbReference>
<dbReference type="GO" id="GO:0005634">
    <property type="term" value="C:nucleus"/>
    <property type="evidence" value="ECO:0007669"/>
    <property type="project" value="UniProtKB-SubCell"/>
</dbReference>
<dbReference type="SUPFAM" id="SSF57667">
    <property type="entry name" value="beta-beta-alpha zinc fingers"/>
    <property type="match status" value="3"/>
</dbReference>
<keyword evidence="5" id="KW-0862">Zinc</keyword>
<evidence type="ECO:0000256" key="2">
    <source>
        <dbReference type="ARBA" id="ARBA00022723"/>
    </source>
</evidence>
<dbReference type="AlphaFoldDB" id="A0A8S1BQC2"/>
<accession>A0A8S1BQC2</accession>
<feature type="domain" description="C2H2-type" evidence="10">
    <location>
        <begin position="233"/>
        <end position="261"/>
    </location>
</feature>
<dbReference type="Gene3D" id="3.30.160.60">
    <property type="entry name" value="Classic Zinc Finger"/>
    <property type="match status" value="5"/>
</dbReference>
<evidence type="ECO:0000313" key="12">
    <source>
        <dbReference type="Proteomes" id="UP000494256"/>
    </source>
</evidence>
<keyword evidence="2" id="KW-0479">Metal-binding</keyword>
<dbReference type="InterPro" id="IPR036236">
    <property type="entry name" value="Znf_C2H2_sf"/>
</dbReference>
<keyword evidence="8" id="KW-0539">Nucleus</keyword>
<evidence type="ECO:0000256" key="6">
    <source>
        <dbReference type="ARBA" id="ARBA00023015"/>
    </source>
</evidence>
<evidence type="ECO:0000256" key="4">
    <source>
        <dbReference type="ARBA" id="ARBA00022771"/>
    </source>
</evidence>
<dbReference type="GO" id="GO:0000981">
    <property type="term" value="F:DNA-binding transcription factor activity, RNA polymerase II-specific"/>
    <property type="evidence" value="ECO:0007669"/>
    <property type="project" value="TreeGrafter"/>
</dbReference>
<evidence type="ECO:0000256" key="8">
    <source>
        <dbReference type="ARBA" id="ARBA00023242"/>
    </source>
</evidence>
<dbReference type="GO" id="GO:0008270">
    <property type="term" value="F:zinc ion binding"/>
    <property type="evidence" value="ECO:0007669"/>
    <property type="project" value="UniProtKB-KW"/>
</dbReference>
<gene>
    <name evidence="11" type="ORF">APLA_LOCUS17279</name>
</gene>
<sequence>MHIAKRNAQTVIQYTTAYPFRLPESSIVCVYCCESFVDGPLFRNHMDSDHKNVNVKVAYAHLHEGFIKADCTSIRCRICSQTFDIVNEAARHLNEIHNQRIDLEFSVGIQPFWMEKDKLSCAICRTNCSNIRSLSRHIQEHFFQCTCELCGKSFATSASLQKHLEFACPLVPKQKRCRKCKIPLYSSDDQKKHFEMSVNCRQHLCSVCGERFSNWKLKISHMENTHGVPKKVYPCPECGLVFKKPNKFRAHFKIVHTHEHFDCPSCERKFDSKYYLDRHMVVHSNERLFFCDVCSKSFPRKYTLRQHMWIHSEVKLYECKMCDKQFNQKVSWKTHMKSYHSDLCDF</sequence>
<keyword evidence="4 9" id="KW-0863">Zinc-finger</keyword>
<feature type="domain" description="C2H2-type" evidence="10">
    <location>
        <begin position="289"/>
        <end position="316"/>
    </location>
</feature>